<evidence type="ECO:0000313" key="2">
    <source>
        <dbReference type="EMBL" id="KXJ95303.1"/>
    </source>
</evidence>
<name>A0A136JDQ6_9PEZI</name>
<dbReference type="EMBL" id="KQ964246">
    <property type="protein sequence ID" value="KXJ95303.1"/>
    <property type="molecule type" value="Genomic_DNA"/>
</dbReference>
<accession>A0A136JDQ6</accession>
<keyword evidence="3" id="KW-1185">Reference proteome</keyword>
<dbReference type="AlphaFoldDB" id="A0A136JDQ6"/>
<organism evidence="2 3">
    <name type="scientific">Microdochium bolleyi</name>
    <dbReference type="NCBI Taxonomy" id="196109"/>
    <lineage>
        <taxon>Eukaryota</taxon>
        <taxon>Fungi</taxon>
        <taxon>Dikarya</taxon>
        <taxon>Ascomycota</taxon>
        <taxon>Pezizomycotina</taxon>
        <taxon>Sordariomycetes</taxon>
        <taxon>Xylariomycetidae</taxon>
        <taxon>Xylariales</taxon>
        <taxon>Microdochiaceae</taxon>
        <taxon>Microdochium</taxon>
    </lineage>
</organism>
<evidence type="ECO:0000256" key="1">
    <source>
        <dbReference type="SAM" id="MobiDB-lite"/>
    </source>
</evidence>
<feature type="compositionally biased region" description="Low complexity" evidence="1">
    <location>
        <begin position="93"/>
        <end position="102"/>
    </location>
</feature>
<dbReference type="InParanoid" id="A0A136JDQ6"/>
<protein>
    <submittedName>
        <fullName evidence="2">Uncharacterized protein</fullName>
    </submittedName>
</protein>
<evidence type="ECO:0000313" key="3">
    <source>
        <dbReference type="Proteomes" id="UP000070501"/>
    </source>
</evidence>
<proteinExistence type="predicted"/>
<gene>
    <name evidence="2" type="ORF">Micbo1qcDRAFT_25467</name>
</gene>
<dbReference type="Proteomes" id="UP000070501">
    <property type="component" value="Unassembled WGS sequence"/>
</dbReference>
<sequence>MAKKAHAGHPSGVPFVSSAGAFFAFQSSTSQFTSCPVHSLVQALCCASLCLSVQPRSSPETAVLSLVSPTFACHTSRQGRPQSPNSQPPPPAAASRVSTAPRTPSRNQASNTPGKAIKQSSNHTAHGTCDRSARPSRRVATTILRPPARFILPWATG</sequence>
<feature type="compositionally biased region" description="Low complexity" evidence="1">
    <location>
        <begin position="76"/>
        <end position="85"/>
    </location>
</feature>
<reference evidence="3" key="1">
    <citation type="submission" date="2016-02" db="EMBL/GenBank/DDBJ databases">
        <title>Draft genome sequence of Microdochium bolleyi, a fungal endophyte of beachgrass.</title>
        <authorList>
            <consortium name="DOE Joint Genome Institute"/>
            <person name="David A.S."/>
            <person name="May G."/>
            <person name="Haridas S."/>
            <person name="Lim J."/>
            <person name="Wang M."/>
            <person name="Labutti K."/>
            <person name="Lipzen A."/>
            <person name="Barry K."/>
            <person name="Grigoriev I.V."/>
        </authorList>
    </citation>
    <scope>NUCLEOTIDE SEQUENCE [LARGE SCALE GENOMIC DNA]</scope>
    <source>
        <strain evidence="3">J235TASD1</strain>
    </source>
</reference>
<feature type="compositionally biased region" description="Polar residues" evidence="1">
    <location>
        <begin position="104"/>
        <end position="125"/>
    </location>
</feature>
<feature type="region of interest" description="Disordered" evidence="1">
    <location>
        <begin position="74"/>
        <end position="137"/>
    </location>
</feature>